<dbReference type="EMBL" id="JASZZN010000010">
    <property type="protein sequence ID" value="MDM4016687.1"/>
    <property type="molecule type" value="Genomic_DNA"/>
</dbReference>
<reference evidence="1 2" key="1">
    <citation type="submission" date="2023-06" db="EMBL/GenBank/DDBJ databases">
        <title>Roseiconus lacunae JC819 isolated from Gulf of Mannar region, Tamil Nadu.</title>
        <authorList>
            <person name="Pk S."/>
            <person name="Ch S."/>
            <person name="Ch V.R."/>
        </authorList>
    </citation>
    <scope>NUCLEOTIDE SEQUENCE [LARGE SCALE GENOMIC DNA]</scope>
    <source>
        <strain evidence="1 2">JC819</strain>
    </source>
</reference>
<gene>
    <name evidence="1" type="ORF">QTN89_14675</name>
</gene>
<accession>A0ABT7PJM1</accession>
<name>A0ABT7PJM1_9BACT</name>
<proteinExistence type="predicted"/>
<keyword evidence="2" id="KW-1185">Reference proteome</keyword>
<evidence type="ECO:0008006" key="3">
    <source>
        <dbReference type="Google" id="ProtNLM"/>
    </source>
</evidence>
<dbReference type="Proteomes" id="UP001239462">
    <property type="component" value="Unassembled WGS sequence"/>
</dbReference>
<evidence type="ECO:0000313" key="1">
    <source>
        <dbReference type="EMBL" id="MDM4016687.1"/>
    </source>
</evidence>
<protein>
    <recommendedName>
        <fullName evidence="3">BFN domain-containing protein</fullName>
    </recommendedName>
</protein>
<comment type="caution">
    <text evidence="1">The sequence shown here is derived from an EMBL/GenBank/DDBJ whole genome shotgun (WGS) entry which is preliminary data.</text>
</comment>
<organism evidence="1 2">
    <name type="scientific">Roseiconus lacunae</name>
    <dbReference type="NCBI Taxonomy" id="2605694"/>
    <lineage>
        <taxon>Bacteria</taxon>
        <taxon>Pseudomonadati</taxon>
        <taxon>Planctomycetota</taxon>
        <taxon>Planctomycetia</taxon>
        <taxon>Pirellulales</taxon>
        <taxon>Pirellulaceae</taxon>
        <taxon>Roseiconus</taxon>
    </lineage>
</organism>
<dbReference type="RefSeq" id="WP_149499230.1">
    <property type="nucleotide sequence ID" value="NZ_JAJMQV010000056.1"/>
</dbReference>
<sequence>MAESSPENKNPTLGYLTVVNDEYTGWTGGMLVLDRGGRPIEFQCTLPVRPTKAHEILFGPTLRAHLISEVIGKLLLQKCRTPLSLVCTDLAEALSVESYTHAPVVLVGEAAESEEGPIADNGSDEFESVEFAGATFFAAIETVDQVTSLASKFGDLPDAIEPFERIRDAIKEAHSQLARQQSGAA</sequence>
<evidence type="ECO:0000313" key="2">
    <source>
        <dbReference type="Proteomes" id="UP001239462"/>
    </source>
</evidence>